<comment type="caution">
    <text evidence="14">The sequence shown here is derived from an EMBL/GenBank/DDBJ whole genome shotgun (WGS) entry which is preliminary data.</text>
</comment>
<proteinExistence type="inferred from homology"/>
<comment type="catalytic activity">
    <reaction evidence="11 12">
        <text>cytidine + H2O + H(+) = uridine + NH4(+)</text>
        <dbReference type="Rhea" id="RHEA:16069"/>
        <dbReference type="ChEBI" id="CHEBI:15377"/>
        <dbReference type="ChEBI" id="CHEBI:15378"/>
        <dbReference type="ChEBI" id="CHEBI:16704"/>
        <dbReference type="ChEBI" id="CHEBI:17562"/>
        <dbReference type="ChEBI" id="CHEBI:28938"/>
        <dbReference type="EC" id="3.5.4.5"/>
    </reaction>
</comment>
<dbReference type="InterPro" id="IPR016192">
    <property type="entry name" value="APOBEC/CMP_deaminase_Zn-bd"/>
</dbReference>
<evidence type="ECO:0000256" key="3">
    <source>
        <dbReference type="ARBA" id="ARBA00006576"/>
    </source>
</evidence>
<dbReference type="NCBIfam" id="TIGR01354">
    <property type="entry name" value="cyt_deam_tetra"/>
    <property type="match status" value="1"/>
</dbReference>
<dbReference type="InterPro" id="IPR050202">
    <property type="entry name" value="Cyt/Deoxycyt_deaminase"/>
</dbReference>
<comment type="similarity">
    <text evidence="3 12">Belongs to the cytidine and deoxycytidylate deaminase family.</text>
</comment>
<dbReference type="SUPFAM" id="SSF53927">
    <property type="entry name" value="Cytidine deaminase-like"/>
    <property type="match status" value="1"/>
</dbReference>
<dbReference type="InterPro" id="IPR016193">
    <property type="entry name" value="Cytidine_deaminase-like"/>
</dbReference>
<dbReference type="NCBIfam" id="NF004064">
    <property type="entry name" value="PRK05578.1"/>
    <property type="match status" value="1"/>
</dbReference>
<comment type="cofactor">
    <cofactor evidence="1 12">
        <name>Zn(2+)</name>
        <dbReference type="ChEBI" id="CHEBI:29105"/>
    </cofactor>
</comment>
<reference evidence="14 15" key="1">
    <citation type="submission" date="2024-04" db="EMBL/GenBank/DDBJ databases">
        <title>Novel species of the genus Ideonella isolated from streams.</title>
        <authorList>
            <person name="Lu H."/>
        </authorList>
    </citation>
    <scope>NUCLEOTIDE SEQUENCE [LARGE SCALE GENOMIC DNA]</scope>
    <source>
        <strain evidence="14 15">DXS22W</strain>
    </source>
</reference>
<protein>
    <recommendedName>
        <fullName evidence="5 12">Cytidine deaminase</fullName>
        <ecNumber evidence="4 12">3.5.4.5</ecNumber>
    </recommendedName>
    <alternativeName>
        <fullName evidence="9 12">Cytidine aminohydrolase</fullName>
    </alternativeName>
</protein>
<comment type="catalytic activity">
    <reaction evidence="10 12">
        <text>2'-deoxycytidine + H2O + H(+) = 2'-deoxyuridine + NH4(+)</text>
        <dbReference type="Rhea" id="RHEA:13433"/>
        <dbReference type="ChEBI" id="CHEBI:15377"/>
        <dbReference type="ChEBI" id="CHEBI:15378"/>
        <dbReference type="ChEBI" id="CHEBI:15698"/>
        <dbReference type="ChEBI" id="CHEBI:16450"/>
        <dbReference type="ChEBI" id="CHEBI:28938"/>
        <dbReference type="EC" id="3.5.4.5"/>
    </reaction>
</comment>
<evidence type="ECO:0000256" key="1">
    <source>
        <dbReference type="ARBA" id="ARBA00001947"/>
    </source>
</evidence>
<dbReference type="EC" id="3.5.4.5" evidence="4 12"/>
<evidence type="ECO:0000256" key="7">
    <source>
        <dbReference type="ARBA" id="ARBA00022801"/>
    </source>
</evidence>
<keyword evidence="7 12" id="KW-0378">Hydrolase</keyword>
<evidence type="ECO:0000256" key="5">
    <source>
        <dbReference type="ARBA" id="ARBA00018266"/>
    </source>
</evidence>
<dbReference type="InterPro" id="IPR006262">
    <property type="entry name" value="Cyt_deam_tetra"/>
</dbReference>
<dbReference type="PROSITE" id="PS00903">
    <property type="entry name" value="CYT_DCMP_DEAMINASES_1"/>
    <property type="match status" value="1"/>
</dbReference>
<evidence type="ECO:0000256" key="10">
    <source>
        <dbReference type="ARBA" id="ARBA00049252"/>
    </source>
</evidence>
<evidence type="ECO:0000256" key="9">
    <source>
        <dbReference type="ARBA" id="ARBA00032005"/>
    </source>
</evidence>
<dbReference type="EMBL" id="JBBUTH010000008">
    <property type="protein sequence ID" value="MEK8051640.1"/>
    <property type="molecule type" value="Genomic_DNA"/>
</dbReference>
<evidence type="ECO:0000259" key="13">
    <source>
        <dbReference type="PROSITE" id="PS51747"/>
    </source>
</evidence>
<dbReference type="Pfam" id="PF00383">
    <property type="entry name" value="dCMP_cyt_deam_1"/>
    <property type="match status" value="1"/>
</dbReference>
<keyword evidence="6 12" id="KW-0479">Metal-binding</keyword>
<evidence type="ECO:0000256" key="8">
    <source>
        <dbReference type="ARBA" id="ARBA00022833"/>
    </source>
</evidence>
<accession>A0ABU9CIG8</accession>
<dbReference type="RefSeq" id="WP_341411341.1">
    <property type="nucleotide sequence ID" value="NZ_JBBUTH010000008.1"/>
</dbReference>
<evidence type="ECO:0000256" key="12">
    <source>
        <dbReference type="RuleBase" id="RU364006"/>
    </source>
</evidence>
<feature type="domain" description="CMP/dCMP-type deaminase" evidence="13">
    <location>
        <begin position="6"/>
        <end position="133"/>
    </location>
</feature>
<dbReference type="PROSITE" id="PS51747">
    <property type="entry name" value="CYT_DCMP_DEAMINASES_2"/>
    <property type="match status" value="1"/>
</dbReference>
<evidence type="ECO:0000256" key="6">
    <source>
        <dbReference type="ARBA" id="ARBA00022723"/>
    </source>
</evidence>
<evidence type="ECO:0000256" key="4">
    <source>
        <dbReference type="ARBA" id="ARBA00012783"/>
    </source>
</evidence>
<dbReference type="GO" id="GO:0004126">
    <property type="term" value="F:cytidine deaminase activity"/>
    <property type="evidence" value="ECO:0007669"/>
    <property type="project" value="UniProtKB-EC"/>
</dbReference>
<comment type="function">
    <text evidence="2 12">This enzyme scavenges exogenous and endogenous cytidine and 2'-deoxycytidine for UMP synthesis.</text>
</comment>
<keyword evidence="8 12" id="KW-0862">Zinc</keyword>
<sequence>MPRFEHHLDALLAAARAARLRAHAPYSRFLVGAALLDEHGRIHAGCNVENAAYPQGQCAEATAIGTLVLAGGTRIVGAVVVGVADAPVTPCGGCRQRLREFAADDCPVWVADLHAVRAQFTLGQLLPASFGPSHLTFPPAP</sequence>
<name>A0ABU9CIG8_9BURK</name>
<evidence type="ECO:0000256" key="11">
    <source>
        <dbReference type="ARBA" id="ARBA00049558"/>
    </source>
</evidence>
<evidence type="ECO:0000313" key="15">
    <source>
        <dbReference type="Proteomes" id="UP001365405"/>
    </source>
</evidence>
<dbReference type="Gene3D" id="3.40.140.10">
    <property type="entry name" value="Cytidine Deaminase, domain 2"/>
    <property type="match status" value="1"/>
</dbReference>
<dbReference type="PANTHER" id="PTHR11644">
    <property type="entry name" value="CYTIDINE DEAMINASE"/>
    <property type="match status" value="1"/>
</dbReference>
<dbReference type="Proteomes" id="UP001365405">
    <property type="component" value="Unassembled WGS sequence"/>
</dbReference>
<organism evidence="14 15">
    <name type="scientific">Pseudaquabacterium inlustre</name>
    <dbReference type="NCBI Taxonomy" id="2984192"/>
    <lineage>
        <taxon>Bacteria</taxon>
        <taxon>Pseudomonadati</taxon>
        <taxon>Pseudomonadota</taxon>
        <taxon>Betaproteobacteria</taxon>
        <taxon>Burkholderiales</taxon>
        <taxon>Sphaerotilaceae</taxon>
        <taxon>Pseudaquabacterium</taxon>
    </lineage>
</organism>
<keyword evidence="15" id="KW-1185">Reference proteome</keyword>
<dbReference type="CDD" id="cd01283">
    <property type="entry name" value="cytidine_deaminase"/>
    <property type="match status" value="1"/>
</dbReference>
<evidence type="ECO:0000256" key="2">
    <source>
        <dbReference type="ARBA" id="ARBA00003949"/>
    </source>
</evidence>
<dbReference type="InterPro" id="IPR002125">
    <property type="entry name" value="CMP_dCMP_dom"/>
</dbReference>
<dbReference type="PANTHER" id="PTHR11644:SF2">
    <property type="entry name" value="CYTIDINE DEAMINASE"/>
    <property type="match status" value="1"/>
</dbReference>
<evidence type="ECO:0000313" key="14">
    <source>
        <dbReference type="EMBL" id="MEK8051640.1"/>
    </source>
</evidence>
<gene>
    <name evidence="14" type="ORF">AACH10_15425</name>
</gene>